<sequence length="122" mass="14367">IIILFLTVAEYCTYNAAAKKILYIKKLVKVFNLIISENSKIFIFNNTVNFLKILNYNIFTRSIYWLDNCYLFITDFIKKNIIKILYIFGNINPADRFTKLLESEVFSLFKTLLEITESNLAL</sequence>
<feature type="non-terminal residue" evidence="1">
    <location>
        <position position="1"/>
    </location>
</feature>
<keyword evidence="2" id="KW-1185">Reference proteome</keyword>
<accession>A0A319E262</accession>
<proteinExistence type="predicted"/>
<protein>
    <submittedName>
        <fullName evidence="1">Uncharacterized protein</fullName>
    </submittedName>
</protein>
<dbReference type="Proteomes" id="UP000247810">
    <property type="component" value="Unassembled WGS sequence"/>
</dbReference>
<reference evidence="1 2" key="1">
    <citation type="submission" date="2018-02" db="EMBL/GenBank/DDBJ databases">
        <title>The genomes of Aspergillus section Nigri reveals drivers in fungal speciation.</title>
        <authorList>
            <consortium name="DOE Joint Genome Institute"/>
            <person name="Vesth T.C."/>
            <person name="Nybo J."/>
            <person name="Theobald S."/>
            <person name="Brandl J."/>
            <person name="Frisvad J.C."/>
            <person name="Nielsen K.F."/>
            <person name="Lyhne E.K."/>
            <person name="Kogle M.E."/>
            <person name="Kuo A."/>
            <person name="Riley R."/>
            <person name="Clum A."/>
            <person name="Nolan M."/>
            <person name="Lipzen A."/>
            <person name="Salamov A."/>
            <person name="Henrissat B."/>
            <person name="Wiebenga A."/>
            <person name="De vries R.P."/>
            <person name="Grigoriev I.V."/>
            <person name="Mortensen U.H."/>
            <person name="Andersen M.R."/>
            <person name="Baker S.E."/>
        </authorList>
    </citation>
    <scope>NUCLEOTIDE SEQUENCE [LARGE SCALE GENOMIC DNA]</scope>
    <source>
        <strain evidence="1 2">CBS 707.79</strain>
    </source>
</reference>
<evidence type="ECO:0000313" key="1">
    <source>
        <dbReference type="EMBL" id="PYH94698.1"/>
    </source>
</evidence>
<organism evidence="1 2">
    <name type="scientific">Aspergillus ellipticus CBS 707.79</name>
    <dbReference type="NCBI Taxonomy" id="1448320"/>
    <lineage>
        <taxon>Eukaryota</taxon>
        <taxon>Fungi</taxon>
        <taxon>Dikarya</taxon>
        <taxon>Ascomycota</taxon>
        <taxon>Pezizomycotina</taxon>
        <taxon>Eurotiomycetes</taxon>
        <taxon>Eurotiomycetidae</taxon>
        <taxon>Eurotiales</taxon>
        <taxon>Aspergillaceae</taxon>
        <taxon>Aspergillus</taxon>
        <taxon>Aspergillus subgen. Circumdati</taxon>
    </lineage>
</organism>
<dbReference type="AlphaFoldDB" id="A0A319E262"/>
<dbReference type="VEuPathDB" id="FungiDB:BO71DRAFT_324979"/>
<name>A0A319E262_9EURO</name>
<gene>
    <name evidence="1" type="ORF">BO71DRAFT_324979</name>
</gene>
<dbReference type="EMBL" id="KZ825867">
    <property type="protein sequence ID" value="PYH94698.1"/>
    <property type="molecule type" value="Genomic_DNA"/>
</dbReference>
<evidence type="ECO:0000313" key="2">
    <source>
        <dbReference type="Proteomes" id="UP000247810"/>
    </source>
</evidence>